<evidence type="ECO:0000256" key="1">
    <source>
        <dbReference type="ARBA" id="ARBA00004141"/>
    </source>
</evidence>
<dbReference type="GO" id="GO:0016874">
    <property type="term" value="F:ligase activity"/>
    <property type="evidence" value="ECO:0007669"/>
    <property type="project" value="UniProtKB-KW"/>
</dbReference>
<keyword evidence="7" id="KW-0436">Ligase</keyword>
<accession>A0ABY9TS09</accession>
<feature type="transmembrane region" description="Helical" evidence="5">
    <location>
        <begin position="66"/>
        <end position="83"/>
    </location>
</feature>
<feature type="transmembrane region" description="Helical" evidence="5">
    <location>
        <begin position="155"/>
        <end position="176"/>
    </location>
</feature>
<reference evidence="8" key="1">
    <citation type="submission" date="2023-09" db="EMBL/GenBank/DDBJ databases">
        <authorList>
            <person name="Li S."/>
            <person name="Li X."/>
            <person name="Zhang C."/>
            <person name="Zhao Z."/>
        </authorList>
    </citation>
    <scope>NUCLEOTIDE SEQUENCE [LARGE SCALE GENOMIC DNA]</scope>
    <source>
        <strain evidence="8">SQ149</strain>
    </source>
</reference>
<evidence type="ECO:0000256" key="3">
    <source>
        <dbReference type="ARBA" id="ARBA00022989"/>
    </source>
</evidence>
<dbReference type="InterPro" id="IPR051533">
    <property type="entry name" value="WaaL-like"/>
</dbReference>
<comment type="subcellular location">
    <subcellularLocation>
        <location evidence="1">Membrane</location>
        <topology evidence="1">Multi-pass membrane protein</topology>
    </subcellularLocation>
</comment>
<feature type="transmembrane region" description="Helical" evidence="5">
    <location>
        <begin position="126"/>
        <end position="148"/>
    </location>
</feature>
<feature type="transmembrane region" description="Helical" evidence="5">
    <location>
        <begin position="415"/>
        <end position="434"/>
    </location>
</feature>
<keyword evidence="2 5" id="KW-0812">Transmembrane</keyword>
<dbReference type="Pfam" id="PF04932">
    <property type="entry name" value="Wzy_C"/>
    <property type="match status" value="1"/>
</dbReference>
<feature type="transmembrane region" description="Helical" evidence="5">
    <location>
        <begin position="269"/>
        <end position="286"/>
    </location>
</feature>
<feature type="transmembrane region" description="Helical" evidence="5">
    <location>
        <begin position="12"/>
        <end position="29"/>
    </location>
</feature>
<keyword evidence="8" id="KW-1185">Reference proteome</keyword>
<keyword evidence="3 5" id="KW-1133">Transmembrane helix</keyword>
<feature type="transmembrane region" description="Helical" evidence="5">
    <location>
        <begin position="246"/>
        <end position="263"/>
    </location>
</feature>
<evidence type="ECO:0000256" key="2">
    <source>
        <dbReference type="ARBA" id="ARBA00022692"/>
    </source>
</evidence>
<organism evidence="7 8">
    <name type="scientific">Thalassotalea psychrophila</name>
    <dbReference type="NCBI Taxonomy" id="3065647"/>
    <lineage>
        <taxon>Bacteria</taxon>
        <taxon>Pseudomonadati</taxon>
        <taxon>Pseudomonadota</taxon>
        <taxon>Gammaproteobacteria</taxon>
        <taxon>Alteromonadales</taxon>
        <taxon>Colwelliaceae</taxon>
        <taxon>Thalassotalea</taxon>
    </lineage>
</organism>
<gene>
    <name evidence="7" type="ORF">RGQ13_13905</name>
</gene>
<dbReference type="PANTHER" id="PTHR37422">
    <property type="entry name" value="TEICHURONIC ACID BIOSYNTHESIS PROTEIN TUAE"/>
    <property type="match status" value="1"/>
</dbReference>
<evidence type="ECO:0000313" key="8">
    <source>
        <dbReference type="Proteomes" id="UP001258994"/>
    </source>
</evidence>
<protein>
    <submittedName>
        <fullName evidence="7">O-antigen ligase family protein</fullName>
    </submittedName>
</protein>
<evidence type="ECO:0000256" key="4">
    <source>
        <dbReference type="ARBA" id="ARBA00023136"/>
    </source>
</evidence>
<dbReference type="EMBL" id="CP134145">
    <property type="protein sequence ID" value="WNC71211.1"/>
    <property type="molecule type" value="Genomic_DNA"/>
</dbReference>
<proteinExistence type="predicted"/>
<feature type="transmembrane region" description="Helical" evidence="5">
    <location>
        <begin position="446"/>
        <end position="463"/>
    </location>
</feature>
<name>A0ABY9TS09_9GAMM</name>
<dbReference type="PANTHER" id="PTHR37422:SF13">
    <property type="entry name" value="LIPOPOLYSACCHARIDE BIOSYNTHESIS PROTEIN PA4999-RELATED"/>
    <property type="match status" value="1"/>
</dbReference>
<evidence type="ECO:0000256" key="5">
    <source>
        <dbReference type="SAM" id="Phobius"/>
    </source>
</evidence>
<evidence type="ECO:0000259" key="6">
    <source>
        <dbReference type="Pfam" id="PF04932"/>
    </source>
</evidence>
<sequence length="472" mass="52891">MHTTHQNSKLSNSVFYVLLVLLLWLPIPLASNRPWAWSLMEFSSFAMVIAIIYSHPVEQIKQQFKSYLPLIVGIGGFVIYQIIQLVPLPQYLLKVVSYNSYLIQKSSLNPSEINAWLPIALDPVQAQIATLKGISYFCIMLCVLMLLNNFKRLKLLLLCIIIAGTFQAFYGAVVALSDAEATPFLGLKNSEIATGTFVYKNHFANFLMLTLSIGIGFLVATLDKNKLRAKGYSLAQFLQTLMSGKVALRIALALMVIAIVLTRSRMGNTAFFVALTITGIIAYKFMKYKSKSLMWLIISLLIIDTFILGAYFGLDKVKQRLEQTSMQTEERDEVNVYSLDLIRFFPLTGTGGGSFYSTFPLVQGNDIKGFYDHAHNDYIQFTTEYGLPATIWMGILVLYCLIISINAMITRNSRFLRGLGFGTTMAIIGMLIHISVDFNLQAPANVAYFHVILALAWVANYGLHSIKTTTKF</sequence>
<feature type="transmembrane region" description="Helical" evidence="5">
    <location>
        <begin position="203"/>
        <end position="222"/>
    </location>
</feature>
<dbReference type="InterPro" id="IPR007016">
    <property type="entry name" value="O-antigen_ligase-rel_domated"/>
</dbReference>
<dbReference type="Proteomes" id="UP001258994">
    <property type="component" value="Chromosome"/>
</dbReference>
<feature type="transmembrane region" description="Helical" evidence="5">
    <location>
        <begin position="389"/>
        <end position="408"/>
    </location>
</feature>
<feature type="transmembrane region" description="Helical" evidence="5">
    <location>
        <begin position="35"/>
        <end position="54"/>
    </location>
</feature>
<keyword evidence="4 5" id="KW-0472">Membrane</keyword>
<evidence type="ECO:0000313" key="7">
    <source>
        <dbReference type="EMBL" id="WNC71211.1"/>
    </source>
</evidence>
<dbReference type="RefSeq" id="WP_348390346.1">
    <property type="nucleotide sequence ID" value="NZ_CP134145.1"/>
</dbReference>
<feature type="domain" description="O-antigen ligase-related" evidence="6">
    <location>
        <begin position="250"/>
        <end position="391"/>
    </location>
</feature>
<feature type="transmembrane region" description="Helical" evidence="5">
    <location>
        <begin position="293"/>
        <end position="314"/>
    </location>
</feature>